<comment type="caution">
    <text evidence="2">The sequence shown here is derived from an EMBL/GenBank/DDBJ whole genome shotgun (WGS) entry which is preliminary data.</text>
</comment>
<evidence type="ECO:0000313" key="2">
    <source>
        <dbReference type="EMBL" id="KAF9693647.1"/>
    </source>
</evidence>
<reference evidence="2" key="2">
    <citation type="submission" date="2020-09" db="EMBL/GenBank/DDBJ databases">
        <title>Reference genome assembly for Australian Ascochyta lentis isolate Al4.</title>
        <authorList>
            <person name="Lee R.C."/>
            <person name="Farfan-Caceres L.M."/>
            <person name="Debler J.W."/>
            <person name="Williams A.H."/>
            <person name="Henares B.M."/>
        </authorList>
    </citation>
    <scope>NUCLEOTIDE SEQUENCE</scope>
    <source>
        <strain evidence="2">Al4</strain>
    </source>
</reference>
<name>A0A8H7IZB9_9PLEO</name>
<dbReference type="OrthoDB" id="3798924at2759"/>
<dbReference type="Proteomes" id="UP000651452">
    <property type="component" value="Unassembled WGS sequence"/>
</dbReference>
<gene>
    <name evidence="2" type="ORF">EKO04_008444</name>
</gene>
<reference evidence="2" key="1">
    <citation type="submission" date="2018-12" db="EMBL/GenBank/DDBJ databases">
        <authorList>
            <person name="Syme R.A."/>
            <person name="Farfan-Caceres L."/>
            <person name="Lichtenzveig J."/>
        </authorList>
    </citation>
    <scope>NUCLEOTIDE SEQUENCE</scope>
    <source>
        <strain evidence="2">Al4</strain>
    </source>
</reference>
<evidence type="ECO:0000313" key="3">
    <source>
        <dbReference type="Proteomes" id="UP000651452"/>
    </source>
</evidence>
<evidence type="ECO:0000256" key="1">
    <source>
        <dbReference type="SAM" id="MobiDB-lite"/>
    </source>
</evidence>
<sequence length="80" mass="8549">MLSFLRTFFSCGFPSASSPAPPPMPPRPRTGPRPVPAVAALLPRPQTEIVPGVLLVRRSAAGHPVPTNMQPVFAPEPVRE</sequence>
<proteinExistence type="predicted"/>
<keyword evidence="3" id="KW-1185">Reference proteome</keyword>
<accession>A0A8H7IZB9</accession>
<feature type="compositionally biased region" description="Pro residues" evidence="1">
    <location>
        <begin position="19"/>
        <end position="34"/>
    </location>
</feature>
<feature type="region of interest" description="Disordered" evidence="1">
    <location>
        <begin position="13"/>
        <end position="34"/>
    </location>
</feature>
<protein>
    <submittedName>
        <fullName evidence="2">Uncharacterized protein</fullName>
    </submittedName>
</protein>
<dbReference type="EMBL" id="RZGK01000015">
    <property type="protein sequence ID" value="KAF9693647.1"/>
    <property type="molecule type" value="Genomic_DNA"/>
</dbReference>
<dbReference type="AlphaFoldDB" id="A0A8H7IZB9"/>
<organism evidence="2 3">
    <name type="scientific">Ascochyta lentis</name>
    <dbReference type="NCBI Taxonomy" id="205686"/>
    <lineage>
        <taxon>Eukaryota</taxon>
        <taxon>Fungi</taxon>
        <taxon>Dikarya</taxon>
        <taxon>Ascomycota</taxon>
        <taxon>Pezizomycotina</taxon>
        <taxon>Dothideomycetes</taxon>
        <taxon>Pleosporomycetidae</taxon>
        <taxon>Pleosporales</taxon>
        <taxon>Pleosporineae</taxon>
        <taxon>Didymellaceae</taxon>
        <taxon>Ascochyta</taxon>
    </lineage>
</organism>